<sequence>MRAFLFLLVLAAIAAVGFVYSGLYPIGADQPHWPVTERAVAMLRDRSIEKQAAGIAVPALDDPARIRRGAMHYAEMCSSCHLTPGMHDTELRKGLYPQPPDLARHGIADPAQAFWTIKHGVKMSAMAAWGRSHDDAAIWDMVAFLQVLPKQDEAAFEAMSGSAGDDGHGGGHHDDDDHHH</sequence>
<dbReference type="EMBL" id="FONH01000003">
    <property type="protein sequence ID" value="SFE57135.1"/>
    <property type="molecule type" value="Genomic_DNA"/>
</dbReference>
<dbReference type="InterPro" id="IPR036909">
    <property type="entry name" value="Cyt_c-like_dom_sf"/>
</dbReference>
<name>A0A1I2BLU9_9GAMM</name>
<dbReference type="GO" id="GO:0046872">
    <property type="term" value="F:metal ion binding"/>
    <property type="evidence" value="ECO:0007669"/>
    <property type="project" value="UniProtKB-KW"/>
</dbReference>
<dbReference type="InterPro" id="IPR009056">
    <property type="entry name" value="Cyt_c-like_dom"/>
</dbReference>
<protein>
    <submittedName>
        <fullName evidence="7">Cytochrome C oxidase, cbb3-type, subunit III</fullName>
    </submittedName>
</protein>
<dbReference type="SUPFAM" id="SSF46626">
    <property type="entry name" value="Cytochrome c"/>
    <property type="match status" value="1"/>
</dbReference>
<accession>A0A1I2BLU9</accession>
<evidence type="ECO:0000256" key="2">
    <source>
        <dbReference type="ARBA" id="ARBA00022723"/>
    </source>
</evidence>
<organism evidence="7 8">
    <name type="scientific">Dyella marensis</name>
    <dbReference type="NCBI Taxonomy" id="500610"/>
    <lineage>
        <taxon>Bacteria</taxon>
        <taxon>Pseudomonadati</taxon>
        <taxon>Pseudomonadota</taxon>
        <taxon>Gammaproteobacteria</taxon>
        <taxon>Lysobacterales</taxon>
        <taxon>Rhodanobacteraceae</taxon>
        <taxon>Dyella</taxon>
    </lineage>
</organism>
<dbReference type="AlphaFoldDB" id="A0A1I2BLU9"/>
<keyword evidence="1 4" id="KW-0349">Heme</keyword>
<keyword evidence="3 4" id="KW-0408">Iron</keyword>
<dbReference type="Gene3D" id="1.10.760.10">
    <property type="entry name" value="Cytochrome c-like domain"/>
    <property type="match status" value="1"/>
</dbReference>
<dbReference type="STRING" id="500610.SAMN02799615_01197"/>
<evidence type="ECO:0000256" key="3">
    <source>
        <dbReference type="ARBA" id="ARBA00023004"/>
    </source>
</evidence>
<feature type="domain" description="Cytochrome c" evidence="6">
    <location>
        <begin position="64"/>
        <end position="149"/>
    </location>
</feature>
<evidence type="ECO:0000256" key="1">
    <source>
        <dbReference type="ARBA" id="ARBA00022617"/>
    </source>
</evidence>
<dbReference type="GO" id="GO:0009055">
    <property type="term" value="F:electron transfer activity"/>
    <property type="evidence" value="ECO:0007669"/>
    <property type="project" value="InterPro"/>
</dbReference>
<evidence type="ECO:0000256" key="5">
    <source>
        <dbReference type="SAM" id="MobiDB-lite"/>
    </source>
</evidence>
<evidence type="ECO:0000259" key="6">
    <source>
        <dbReference type="PROSITE" id="PS51007"/>
    </source>
</evidence>
<gene>
    <name evidence="7" type="ORF">SAMN02799615_01197</name>
</gene>
<dbReference type="Pfam" id="PF13442">
    <property type="entry name" value="Cytochrome_CBB3"/>
    <property type="match status" value="1"/>
</dbReference>
<dbReference type="Proteomes" id="UP000199477">
    <property type="component" value="Unassembled WGS sequence"/>
</dbReference>
<dbReference type="GO" id="GO:0020037">
    <property type="term" value="F:heme binding"/>
    <property type="evidence" value="ECO:0007669"/>
    <property type="project" value="InterPro"/>
</dbReference>
<keyword evidence="8" id="KW-1185">Reference proteome</keyword>
<dbReference type="PROSITE" id="PS51007">
    <property type="entry name" value="CYTC"/>
    <property type="match status" value="1"/>
</dbReference>
<evidence type="ECO:0000313" key="8">
    <source>
        <dbReference type="Proteomes" id="UP000199477"/>
    </source>
</evidence>
<dbReference type="RefSeq" id="WP_026635970.1">
    <property type="nucleotide sequence ID" value="NZ_FONH01000003.1"/>
</dbReference>
<feature type="compositionally biased region" description="Basic and acidic residues" evidence="5">
    <location>
        <begin position="165"/>
        <end position="180"/>
    </location>
</feature>
<feature type="region of interest" description="Disordered" evidence="5">
    <location>
        <begin position="159"/>
        <end position="180"/>
    </location>
</feature>
<keyword evidence="2 4" id="KW-0479">Metal-binding</keyword>
<reference evidence="8" key="1">
    <citation type="submission" date="2016-10" db="EMBL/GenBank/DDBJ databases">
        <authorList>
            <person name="Varghese N."/>
            <person name="Submissions S."/>
        </authorList>
    </citation>
    <scope>NUCLEOTIDE SEQUENCE [LARGE SCALE GENOMIC DNA]</scope>
    <source>
        <strain evidence="8">UNC178MFTsu3.1</strain>
    </source>
</reference>
<proteinExistence type="predicted"/>
<evidence type="ECO:0000256" key="4">
    <source>
        <dbReference type="PROSITE-ProRule" id="PRU00433"/>
    </source>
</evidence>
<evidence type="ECO:0000313" key="7">
    <source>
        <dbReference type="EMBL" id="SFE57135.1"/>
    </source>
</evidence>